<gene>
    <name evidence="5" type="ORF">NG900_04160</name>
</gene>
<evidence type="ECO:0000256" key="1">
    <source>
        <dbReference type="SAM" id="Coils"/>
    </source>
</evidence>
<keyword evidence="2" id="KW-0472">Membrane</keyword>
<reference evidence="5" key="2">
    <citation type="journal article" date="2023" name="Front. Microbiol.">
        <title>Ralstonia chuxiongensis sp. nov., Ralstonia mojiangensis sp. nov., and Ralstonia soli sp. nov., isolated from tobacco fields, are three novel species in the family Burkholderiaceae.</title>
        <authorList>
            <person name="Lu C.H."/>
            <person name="Zhang Y.Y."/>
            <person name="Jiang N."/>
            <person name="Chen W."/>
            <person name="Shao X."/>
            <person name="Zhao Z.M."/>
            <person name="Lu W.L."/>
            <person name="Hu X."/>
            <person name="Xi Y.X."/>
            <person name="Zou S.Y."/>
            <person name="Wei Q.J."/>
            <person name="Lin Z.L."/>
            <person name="Gong L."/>
            <person name="Gai X.T."/>
            <person name="Zhang L.Q."/>
            <person name="Li J.Y."/>
            <person name="Jin Y."/>
            <person name="Xia Z.Y."/>
        </authorList>
    </citation>
    <scope>NUCLEOTIDE SEQUENCE</scope>
    <source>
        <strain evidence="5">21MJYT02-11</strain>
    </source>
</reference>
<dbReference type="EMBL" id="JAMXHT010000002">
    <property type="protein sequence ID" value="MCO5397390.1"/>
    <property type="molecule type" value="Genomic_DNA"/>
</dbReference>
<evidence type="ECO:0000259" key="4">
    <source>
        <dbReference type="Pfam" id="PF25963"/>
    </source>
</evidence>
<evidence type="ECO:0000256" key="2">
    <source>
        <dbReference type="SAM" id="Phobius"/>
    </source>
</evidence>
<feature type="transmembrane region" description="Helical" evidence="2">
    <location>
        <begin position="26"/>
        <end position="49"/>
    </location>
</feature>
<protein>
    <submittedName>
        <fullName evidence="5">HlyD family secretion protein</fullName>
    </submittedName>
</protein>
<dbReference type="Proteomes" id="UP001162811">
    <property type="component" value="Unassembled WGS sequence"/>
</dbReference>
<organism evidence="5 6">
    <name type="scientific">Ralstonia soli</name>
    <dbReference type="NCBI Taxonomy" id="2953896"/>
    <lineage>
        <taxon>Bacteria</taxon>
        <taxon>Pseudomonadati</taxon>
        <taxon>Pseudomonadota</taxon>
        <taxon>Betaproteobacteria</taxon>
        <taxon>Burkholderiales</taxon>
        <taxon>Burkholderiaceae</taxon>
        <taxon>Ralstonia</taxon>
    </lineage>
</organism>
<dbReference type="InterPro" id="IPR050739">
    <property type="entry name" value="MFP"/>
</dbReference>
<accession>A0ABT1AG83</accession>
<keyword evidence="1" id="KW-0175">Coiled coil</keyword>
<dbReference type="PANTHER" id="PTHR30386:SF24">
    <property type="entry name" value="MULTIDRUG RESISTANCE EFFLUX PUMP"/>
    <property type="match status" value="1"/>
</dbReference>
<dbReference type="InterPro" id="IPR058634">
    <property type="entry name" value="AaeA-lik-b-barrel"/>
</dbReference>
<dbReference type="Gene3D" id="1.10.287.470">
    <property type="entry name" value="Helix hairpin bin"/>
    <property type="match status" value="1"/>
</dbReference>
<comment type="caution">
    <text evidence="5">The sequence shown here is derived from an EMBL/GenBank/DDBJ whole genome shotgun (WGS) entry which is preliminary data.</text>
</comment>
<dbReference type="Gene3D" id="2.40.30.170">
    <property type="match status" value="1"/>
</dbReference>
<feature type="coiled-coil region" evidence="1">
    <location>
        <begin position="193"/>
        <end position="227"/>
    </location>
</feature>
<name>A0ABT1AG83_9RALS</name>
<reference evidence="5" key="1">
    <citation type="submission" date="2022-06" db="EMBL/GenBank/DDBJ databases">
        <authorList>
            <person name="Lu C.-H."/>
        </authorList>
    </citation>
    <scope>NUCLEOTIDE SEQUENCE</scope>
    <source>
        <strain evidence="5">21MJYT02-11</strain>
    </source>
</reference>
<evidence type="ECO:0000259" key="3">
    <source>
        <dbReference type="Pfam" id="PF25917"/>
    </source>
</evidence>
<keyword evidence="6" id="KW-1185">Reference proteome</keyword>
<proteinExistence type="predicted"/>
<dbReference type="RefSeq" id="WP_252677045.1">
    <property type="nucleotide sequence ID" value="NZ_JAMXHT010000002.1"/>
</dbReference>
<dbReference type="Pfam" id="PF25917">
    <property type="entry name" value="BSH_RND"/>
    <property type="match status" value="1"/>
</dbReference>
<sequence>MTMTAPAGEAIGPDITAGGQLPRLRVLLLVLLGSGLLVLACVGGLRWWMVGRFIETTDDAYLRADNVVVAPKVTGYVAEVLVTDNQTVIAGQPLVRLDDRQYRAALEQASATIAARRADIARGEAELLQRQADVERARATLDGARAHEAFVVEQTQRHAPLVAIGAESGERMAELRTGRKQAAADVESNRAALLSTQRQVVATQAQIEQAKAQLAVAQASARQAQFDIQDTVIRSATAGRVGDRAVRVGQYVQPGSRLLTLVPVQDLYLEANFKETQIGMMRPGQPARILVDTLGGTELHGTVQSLSPGTGAQFALLPPQNATGNFTKIVQRVPVRIRVEAGKEARSVLVPGLSVTVHVDTRGAQAARERIELEASRG</sequence>
<evidence type="ECO:0000313" key="5">
    <source>
        <dbReference type="EMBL" id="MCO5397390.1"/>
    </source>
</evidence>
<dbReference type="InterPro" id="IPR058625">
    <property type="entry name" value="MdtA-like_BSH"/>
</dbReference>
<feature type="domain" description="Multidrug resistance protein MdtA-like barrel-sandwich hybrid" evidence="3">
    <location>
        <begin position="67"/>
        <end position="257"/>
    </location>
</feature>
<dbReference type="SUPFAM" id="SSF111369">
    <property type="entry name" value="HlyD-like secretion proteins"/>
    <property type="match status" value="2"/>
</dbReference>
<dbReference type="Pfam" id="PF25963">
    <property type="entry name" value="Beta-barrel_AAEA"/>
    <property type="match status" value="1"/>
</dbReference>
<feature type="domain" description="p-hydroxybenzoic acid efflux pump subunit AaeA-like beta-barrel" evidence="4">
    <location>
        <begin position="267"/>
        <end position="359"/>
    </location>
</feature>
<keyword evidence="2" id="KW-1133">Transmembrane helix</keyword>
<dbReference type="Gene3D" id="2.40.50.100">
    <property type="match status" value="1"/>
</dbReference>
<dbReference type="PANTHER" id="PTHR30386">
    <property type="entry name" value="MEMBRANE FUSION SUBUNIT OF EMRAB-TOLC MULTIDRUG EFFLUX PUMP"/>
    <property type="match status" value="1"/>
</dbReference>
<evidence type="ECO:0000313" key="6">
    <source>
        <dbReference type="Proteomes" id="UP001162811"/>
    </source>
</evidence>
<keyword evidence="2" id="KW-0812">Transmembrane</keyword>